<evidence type="ECO:0000313" key="1">
    <source>
        <dbReference type="EMBL" id="KIW62028.1"/>
    </source>
</evidence>
<dbReference type="Pfam" id="PF10294">
    <property type="entry name" value="Methyltransf_16"/>
    <property type="match status" value="1"/>
</dbReference>
<dbReference type="InterPro" id="IPR029063">
    <property type="entry name" value="SAM-dependent_MTases_sf"/>
</dbReference>
<dbReference type="OrthoDB" id="413520at2759"/>
<dbReference type="Gene3D" id="3.40.50.150">
    <property type="entry name" value="Vaccinia Virus protein VP39"/>
    <property type="match status" value="1"/>
</dbReference>
<name>A0A0D2F272_9EURO</name>
<dbReference type="PANTHER" id="PTHR14614">
    <property type="entry name" value="HEPATOCELLULAR CARCINOMA-ASSOCIATED ANTIGEN"/>
    <property type="match status" value="1"/>
</dbReference>
<reference evidence="1 2" key="1">
    <citation type="submission" date="2015-01" db="EMBL/GenBank/DDBJ databases">
        <title>The Genome Sequence of Exophiala xenobiotica CBS118157.</title>
        <authorList>
            <consortium name="The Broad Institute Genomics Platform"/>
            <person name="Cuomo C."/>
            <person name="de Hoog S."/>
            <person name="Gorbushina A."/>
            <person name="Stielow B."/>
            <person name="Teixiera M."/>
            <person name="Abouelleil A."/>
            <person name="Chapman S.B."/>
            <person name="Priest M."/>
            <person name="Young S.K."/>
            <person name="Wortman J."/>
            <person name="Nusbaum C."/>
            <person name="Birren B."/>
        </authorList>
    </citation>
    <scope>NUCLEOTIDE SEQUENCE [LARGE SCALE GENOMIC DNA]</scope>
    <source>
        <strain evidence="1 2">CBS 118157</strain>
    </source>
</reference>
<dbReference type="AlphaFoldDB" id="A0A0D2F272"/>
<dbReference type="SUPFAM" id="SSF53335">
    <property type="entry name" value="S-adenosyl-L-methionine-dependent methyltransferases"/>
    <property type="match status" value="1"/>
</dbReference>
<sequence>MVHYVRFLRTPQTDVGKKTIDISAVVAVTTDLGDALYPLDADLLVEVVEANRPYGVLHSQTVKWQAMARALKVIVNCPGKYTSRSVRLHVTTPATTSTLAAFDVPNILDVWSVTFPLSDKHRTEPIVERQLMLPNKSRVRMWEETGDSIARHIWDAGLGFLMYFTQALSPTSTKGVTKLAALMKSSKVRRLRVLELGAGCGIVGVALAQLVKCDMLLTDLDDAQEILASNLQCASPLAGSTIKAEVLDWASSLDDSSNANYDLILVSDCIYNPDSSVHLVETLRQLATRTPNVLVLVGFKRRHEADTIFFERMQQTNFDIAETLNIPLPHTITEQDTEPPMTEFYTYTFRPPPKSG</sequence>
<dbReference type="GO" id="GO:0005829">
    <property type="term" value="C:cytosol"/>
    <property type="evidence" value="ECO:0007669"/>
    <property type="project" value="TreeGrafter"/>
</dbReference>
<organism evidence="1 2">
    <name type="scientific">Exophiala xenobiotica</name>
    <dbReference type="NCBI Taxonomy" id="348802"/>
    <lineage>
        <taxon>Eukaryota</taxon>
        <taxon>Fungi</taxon>
        <taxon>Dikarya</taxon>
        <taxon>Ascomycota</taxon>
        <taxon>Pezizomycotina</taxon>
        <taxon>Eurotiomycetes</taxon>
        <taxon>Chaetothyriomycetidae</taxon>
        <taxon>Chaetothyriales</taxon>
        <taxon>Herpotrichiellaceae</taxon>
        <taxon>Exophiala</taxon>
    </lineage>
</organism>
<accession>A0A0D2F272</accession>
<gene>
    <name evidence="1" type="ORF">PV05_02081</name>
</gene>
<dbReference type="InterPro" id="IPR019410">
    <property type="entry name" value="Methyltransf_16"/>
</dbReference>
<dbReference type="HOGENOM" id="CLU_036731_1_0_1"/>
<evidence type="ECO:0008006" key="3">
    <source>
        <dbReference type="Google" id="ProtNLM"/>
    </source>
</evidence>
<dbReference type="Proteomes" id="UP000054342">
    <property type="component" value="Unassembled WGS sequence"/>
</dbReference>
<dbReference type="RefSeq" id="XP_013322612.1">
    <property type="nucleotide sequence ID" value="XM_013467158.1"/>
</dbReference>
<dbReference type="STRING" id="348802.A0A0D2F272"/>
<dbReference type="EMBL" id="KN847317">
    <property type="protein sequence ID" value="KIW62028.1"/>
    <property type="molecule type" value="Genomic_DNA"/>
</dbReference>
<dbReference type="GO" id="GO:0008757">
    <property type="term" value="F:S-adenosylmethionine-dependent methyltransferase activity"/>
    <property type="evidence" value="ECO:0007669"/>
    <property type="project" value="UniProtKB-ARBA"/>
</dbReference>
<dbReference type="CDD" id="cd02440">
    <property type="entry name" value="AdoMet_MTases"/>
    <property type="match status" value="1"/>
</dbReference>
<dbReference type="PANTHER" id="PTHR14614:SF132">
    <property type="entry name" value="PROTEIN-LYSINE METHYLTRANSFERASE C42C1.13"/>
    <property type="match status" value="1"/>
</dbReference>
<protein>
    <recommendedName>
        <fullName evidence="3">Methyltransferase-domain-containing protein</fullName>
    </recommendedName>
</protein>
<evidence type="ECO:0000313" key="2">
    <source>
        <dbReference type="Proteomes" id="UP000054342"/>
    </source>
</evidence>
<proteinExistence type="predicted"/>
<keyword evidence="2" id="KW-1185">Reference proteome</keyword>
<dbReference type="GeneID" id="25323989"/>